<evidence type="ECO:0000313" key="3">
    <source>
        <dbReference type="Proteomes" id="UP000320481"/>
    </source>
</evidence>
<dbReference type="Proteomes" id="UP000320481">
    <property type="component" value="Unassembled WGS sequence"/>
</dbReference>
<dbReference type="InterPro" id="IPR029052">
    <property type="entry name" value="Metallo-depent_PP-like"/>
</dbReference>
<dbReference type="InterPro" id="IPR004843">
    <property type="entry name" value="Calcineurin-like_PHP"/>
</dbReference>
<accession>A0A5C6JWL1</accession>
<sequence length="400" mass="42077">MGSQFPTTVCELAVPLAASNAVLEQSSVQAAVVHPANRQLPLPDWTSATRPRRVAVIGDTGCEVPATGPVQNCANHQTGWPFPRIAANAAAVTRPDLVVHVGDYLYREDPARENDKAANPGCTTTADRAGWDCVVADFFRPAEPLLATAPVALTRGNHEDCNAAQQGGAGGSWFRYLADVLRPDGRCITYSPTVPIRAGTLNLVSVDSSFADPGDTGSTAQSGVFTRRFEAVNQAARQHPANDYFVFTHKPVWMVKAAGTLPQNVEWATPVLDAAVAATGLHRLADNVRLVLSGHIHLYQMLDFGTGRPPQLTVGSSGGPLDNGPDDAKVVGKEIGTPPTAVHQSITQEQTPGGQGVFGYAVLADGGGTWNLTFHDASGAVRGQTCALSTSAADKTFVCH</sequence>
<keyword evidence="3" id="KW-1185">Reference proteome</keyword>
<dbReference type="AlphaFoldDB" id="A0A5C6JWL1"/>
<comment type="caution">
    <text evidence="2">The sequence shown here is derived from an EMBL/GenBank/DDBJ whole genome shotgun (WGS) entry which is preliminary data.</text>
</comment>
<reference evidence="2" key="1">
    <citation type="journal article" date="2019" name="Microbiol. Resour. Announc.">
        <title>Draft Genomic Sequences of Streptomyces misionensis and Streptomyces albidoflavus, bacteria applied for phytopathogen biocontrol.</title>
        <authorList>
            <person name="Pylro V."/>
            <person name="Dias A."/>
            <person name="Andreote F."/>
            <person name="Varani A."/>
            <person name="Andreote C."/>
            <person name="Bernardo E."/>
            <person name="Martins T."/>
        </authorList>
    </citation>
    <scope>NUCLEOTIDE SEQUENCE [LARGE SCALE GENOMIC DNA]</scope>
    <source>
        <strain evidence="2">66</strain>
    </source>
</reference>
<name>A0A5C6JWL1_9ACTN</name>
<proteinExistence type="predicted"/>
<gene>
    <name evidence="2" type="ORF">FRZ03_09140</name>
</gene>
<evidence type="ECO:0000259" key="1">
    <source>
        <dbReference type="Pfam" id="PF00149"/>
    </source>
</evidence>
<dbReference type="SUPFAM" id="SSF56300">
    <property type="entry name" value="Metallo-dependent phosphatases"/>
    <property type="match status" value="1"/>
</dbReference>
<evidence type="ECO:0000313" key="2">
    <source>
        <dbReference type="EMBL" id="TWV53682.1"/>
    </source>
</evidence>
<dbReference type="EMBL" id="VOGW01000051">
    <property type="protein sequence ID" value="TWV53682.1"/>
    <property type="molecule type" value="Genomic_DNA"/>
</dbReference>
<dbReference type="Gene3D" id="3.60.21.10">
    <property type="match status" value="1"/>
</dbReference>
<organism evidence="2 3">
    <name type="scientific">Streptomyces misionensis</name>
    <dbReference type="NCBI Taxonomy" id="67331"/>
    <lineage>
        <taxon>Bacteria</taxon>
        <taxon>Bacillati</taxon>
        <taxon>Actinomycetota</taxon>
        <taxon>Actinomycetes</taxon>
        <taxon>Kitasatosporales</taxon>
        <taxon>Streptomycetaceae</taxon>
        <taxon>Streptomyces</taxon>
    </lineage>
</organism>
<dbReference type="Pfam" id="PF00149">
    <property type="entry name" value="Metallophos"/>
    <property type="match status" value="1"/>
</dbReference>
<dbReference type="GO" id="GO:0016787">
    <property type="term" value="F:hydrolase activity"/>
    <property type="evidence" value="ECO:0007669"/>
    <property type="project" value="InterPro"/>
</dbReference>
<feature type="domain" description="Calcineurin-like phosphoesterase" evidence="1">
    <location>
        <begin position="53"/>
        <end position="298"/>
    </location>
</feature>
<protein>
    <submittedName>
        <fullName evidence="2">Metallophosphoesterase</fullName>
    </submittedName>
</protein>